<feature type="transmembrane region" description="Helical" evidence="1">
    <location>
        <begin position="158"/>
        <end position="184"/>
    </location>
</feature>
<feature type="transmembrane region" description="Helical" evidence="1">
    <location>
        <begin position="636"/>
        <end position="656"/>
    </location>
</feature>
<dbReference type="OrthoDB" id="3540210at2759"/>
<name>S8BZB4_DACHA</name>
<protein>
    <submittedName>
        <fullName evidence="2">Uncharacterized protein</fullName>
    </submittedName>
</protein>
<keyword evidence="3" id="KW-1185">Reference proteome</keyword>
<dbReference type="HOGENOM" id="CLU_435516_0_0_1"/>
<dbReference type="eggNOG" id="ENOG502SUW9">
    <property type="taxonomic scope" value="Eukaryota"/>
</dbReference>
<evidence type="ECO:0000256" key="1">
    <source>
        <dbReference type="SAM" id="Phobius"/>
    </source>
</evidence>
<sequence>MPTLASDRIATGVWELPGSDEQTLKQWVWTLKYNHAFVILCLFLVSLLFVHKRAWIVLRHWASLKTRHGRFTAVDDKVMNLSQVDAVKKMFRTIFIQVLLWDHEIKSLPETKHTAGEQPETSHWRYSIFRVFVTLMYTILALFQNVKSDTPIATSEVVSGWFGVIALWNTTCFVLAGIVLPWWLANSIETRLVRAHRPLDFENPNLGPDPKHYSRANEYAQTQYEKCWNRVTRTGKGGKDCKDPAPRLSFIDMPIGSCPFPQNICRNDSSPIRIERIGVNMPQVNAYSRIEAQINQRFECAPINTDYFLLNHSSYNRASLVDVSDPTDAGIPGSHAGSAWLGLRTLNGPNKYTNESSGQQIFDKAILDIYFSDLHGKVVALPTRYEQSLLNKYDDAVWRETPGFPNSLLHPAIRIYDATVTIVVYLARKYQAYGIPLNDPVFSAHIKEKASRYHPDFEATAIGCVEQFQTCYRTHGQRVYLPWGKWDDWEKSFELHLKFLKEHGEDNLNQCPLSINWFPEILKLLSVSQHIDWNSQFSSHLIPWEVKNLSSIASPGYSQRTTIWTDEVISWFLKRSWYAKYLIKKTVTDGAGRIYNGVGDKDYAQRLQLQDEAYKKGEQRSWCPEILIQNDEYININFQGFMITLGVVYFILLMSYGGSYRRMLSAFWRNSKFMYNHGAKFSKGAVWKVTRSIRHSFIWIFSGDYRRPAAYMHTTAAGQRFTSNVHPGEEDPVMGFKGVSVEDVEED</sequence>
<reference evidence="2 3" key="1">
    <citation type="journal article" date="2013" name="PLoS Genet.">
        <title>Genomic mechanisms accounting for the adaptation to parasitism in nematode-trapping fungi.</title>
        <authorList>
            <person name="Meerupati T."/>
            <person name="Andersson K.M."/>
            <person name="Friman E."/>
            <person name="Kumar D."/>
            <person name="Tunlid A."/>
            <person name="Ahren D."/>
        </authorList>
    </citation>
    <scope>NUCLEOTIDE SEQUENCE [LARGE SCALE GENOMIC DNA]</scope>
    <source>
        <strain evidence="2 3">CBS 200.50</strain>
    </source>
</reference>
<accession>S8BZB4</accession>
<organism evidence="2 3">
    <name type="scientific">Dactylellina haptotyla (strain CBS 200.50)</name>
    <name type="common">Nematode-trapping fungus</name>
    <name type="synonym">Monacrosporium haptotylum</name>
    <dbReference type="NCBI Taxonomy" id="1284197"/>
    <lineage>
        <taxon>Eukaryota</taxon>
        <taxon>Fungi</taxon>
        <taxon>Dikarya</taxon>
        <taxon>Ascomycota</taxon>
        <taxon>Pezizomycotina</taxon>
        <taxon>Orbiliomycetes</taxon>
        <taxon>Orbiliales</taxon>
        <taxon>Orbiliaceae</taxon>
        <taxon>Dactylellina</taxon>
    </lineage>
</organism>
<dbReference type="Proteomes" id="UP000015100">
    <property type="component" value="Unassembled WGS sequence"/>
</dbReference>
<keyword evidence="1" id="KW-1133">Transmembrane helix</keyword>
<dbReference type="AlphaFoldDB" id="S8BZB4"/>
<proteinExistence type="predicted"/>
<feature type="transmembrane region" description="Helical" evidence="1">
    <location>
        <begin position="128"/>
        <end position="146"/>
    </location>
</feature>
<keyword evidence="1" id="KW-0812">Transmembrane</keyword>
<dbReference type="OMA" id="FECAPIN"/>
<reference evidence="3" key="2">
    <citation type="submission" date="2013-04" db="EMBL/GenBank/DDBJ databases">
        <title>Genomic mechanisms accounting for the adaptation to parasitism in nematode-trapping fungi.</title>
        <authorList>
            <person name="Ahren D.G."/>
        </authorList>
    </citation>
    <scope>NUCLEOTIDE SEQUENCE [LARGE SCALE GENOMIC DNA]</scope>
    <source>
        <strain evidence="3">CBS 200.50</strain>
    </source>
</reference>
<keyword evidence="1" id="KW-0472">Membrane</keyword>
<feature type="transmembrane region" description="Helical" evidence="1">
    <location>
        <begin position="33"/>
        <end position="50"/>
    </location>
</feature>
<dbReference type="EMBL" id="AQGS01000032">
    <property type="protein sequence ID" value="EPS44818.1"/>
    <property type="molecule type" value="Genomic_DNA"/>
</dbReference>
<evidence type="ECO:0000313" key="3">
    <source>
        <dbReference type="Proteomes" id="UP000015100"/>
    </source>
</evidence>
<gene>
    <name evidence="2" type="ORF">H072_1190</name>
</gene>
<comment type="caution">
    <text evidence="2">The sequence shown here is derived from an EMBL/GenBank/DDBJ whole genome shotgun (WGS) entry which is preliminary data.</text>
</comment>
<evidence type="ECO:0000313" key="2">
    <source>
        <dbReference type="EMBL" id="EPS44818.1"/>
    </source>
</evidence>